<accession>A0ACB9T7N0</accession>
<name>A0ACB9T7N0_HOLOL</name>
<keyword evidence="2" id="KW-1185">Reference proteome</keyword>
<evidence type="ECO:0000313" key="2">
    <source>
        <dbReference type="Proteomes" id="UP001056778"/>
    </source>
</evidence>
<dbReference type="EMBL" id="CM043018">
    <property type="protein sequence ID" value="KAI4462817.1"/>
    <property type="molecule type" value="Genomic_DNA"/>
</dbReference>
<organism evidence="1 2">
    <name type="scientific">Holotrichia oblita</name>
    <name type="common">Chafer beetle</name>
    <dbReference type="NCBI Taxonomy" id="644536"/>
    <lineage>
        <taxon>Eukaryota</taxon>
        <taxon>Metazoa</taxon>
        <taxon>Ecdysozoa</taxon>
        <taxon>Arthropoda</taxon>
        <taxon>Hexapoda</taxon>
        <taxon>Insecta</taxon>
        <taxon>Pterygota</taxon>
        <taxon>Neoptera</taxon>
        <taxon>Endopterygota</taxon>
        <taxon>Coleoptera</taxon>
        <taxon>Polyphaga</taxon>
        <taxon>Scarabaeiformia</taxon>
        <taxon>Scarabaeidae</taxon>
        <taxon>Melolonthinae</taxon>
        <taxon>Holotrichia</taxon>
    </lineage>
</organism>
<gene>
    <name evidence="1" type="ORF">MML48_4g00006125</name>
</gene>
<evidence type="ECO:0000313" key="1">
    <source>
        <dbReference type="EMBL" id="KAI4462817.1"/>
    </source>
</evidence>
<comment type="caution">
    <text evidence="1">The sequence shown here is derived from an EMBL/GenBank/DDBJ whole genome shotgun (WGS) entry which is preliminary data.</text>
</comment>
<reference evidence="1" key="1">
    <citation type="submission" date="2022-04" db="EMBL/GenBank/DDBJ databases">
        <title>Chromosome-scale genome assembly of Holotrichia oblita Faldermann.</title>
        <authorList>
            <person name="Rongchong L."/>
        </authorList>
    </citation>
    <scope>NUCLEOTIDE SEQUENCE</scope>
    <source>
        <strain evidence="1">81SQS9</strain>
    </source>
</reference>
<protein>
    <submittedName>
        <fullName evidence="1">Sphingomyelin phosphodiesterase</fullName>
    </submittedName>
</protein>
<dbReference type="Proteomes" id="UP001056778">
    <property type="component" value="Chromosome 4"/>
</dbReference>
<sequence length="556" mass="64179">MYLHYLTDLPIDYNGVSHDHATAQTAYCVLLLQNEVKQGTPVEEIRSKFIAICVQFKIENEVVCSGIFDVFAPDVLPVLNTTKIGVSQICSLCLGEVCGDVENPLHDWNVQFPVAEKPPLKEKLNYGEDAPTFKVLHLSDTHYDPNYEEGSPANCEEPLCCHPYSTPNSSEPLEPAGKWGSYSKCDMPKILIEHMLKHIAEEHKDIDYIIWTGDLPPHDVWNQTRGGNLYILKESVKQMEEAFPNIPIFPSLGNHEGVPAGSFPPPWISETDSSTSWLYTELSKEWSKWLPSSVNNTVFHGAFYSVLLRPGFRLISLNMNYCMSVNWWLVVNSTDPARQLQWLIHELQEAEDKGEKVHIIGHIPPGDSDCLKVWSENFYKIIDRYEQTITAQFYGHRHTDEFEVFYDIETYKRPTSIAYIGPSITTYEDENPGYRIYYVDGDHNKTTRDVLDHETWITDLGKANEPNSEPEWFKSYSAREAYNMETLKPEEWDNLIDVMARDKDLFNLFYKFYYKESPVRPVCDDKCKLQILCDLKSGRSHYRHHICRELEEIFAS</sequence>
<proteinExistence type="predicted"/>